<accession>A0A9D1MAK7</accession>
<gene>
    <name evidence="3" type="ORF">IAA61_03330</name>
</gene>
<protein>
    <submittedName>
        <fullName evidence="3">DUF2520 domain-containing protein</fullName>
    </submittedName>
</protein>
<dbReference type="Pfam" id="PF10728">
    <property type="entry name" value="DUF2520"/>
    <property type="match status" value="1"/>
</dbReference>
<evidence type="ECO:0000313" key="4">
    <source>
        <dbReference type="Proteomes" id="UP000824109"/>
    </source>
</evidence>
<feature type="domain" description="DUF2520" evidence="2">
    <location>
        <begin position="123"/>
        <end position="245"/>
    </location>
</feature>
<dbReference type="SUPFAM" id="SSF48179">
    <property type="entry name" value="6-phosphogluconate dehydrogenase C-terminal domain-like"/>
    <property type="match status" value="1"/>
</dbReference>
<evidence type="ECO:0000313" key="3">
    <source>
        <dbReference type="EMBL" id="HIU56830.1"/>
    </source>
</evidence>
<dbReference type="Pfam" id="PF03807">
    <property type="entry name" value="F420_oxidored"/>
    <property type="match status" value="1"/>
</dbReference>
<sequence>MIGFIGAGKAGCSLARYFRKNGEEISGFYSRSDIPEDFIRFDTAEQIVESSDMIFITVSDSAIGAVWRGIDSSAVRGKLIYHISGAESSAVFCGADPDMVCSAHPLLAFSSKETPAEQIKRAFFTLEGGDTAVRAVSALLDRCGNRYAVIKPEVKPLYHAAACFASNLVTAVCAEAEKMLCRCGFAEEDALSALAPLIEENVRNVCEKGIRPSLTGPVSRGDAETVEKHLAVLEGLSRDIYTQLSAVLAEISGHTELLPLLRKKRFQ</sequence>
<dbReference type="Gene3D" id="1.10.1040.20">
    <property type="entry name" value="ProC-like, C-terminal domain"/>
    <property type="match status" value="1"/>
</dbReference>
<dbReference type="PANTHER" id="PTHR40459">
    <property type="entry name" value="CONSERVED HYPOTHETICAL ALANINE AND LEUCINE RICH PROTEIN"/>
    <property type="match status" value="1"/>
</dbReference>
<dbReference type="PANTHER" id="PTHR40459:SF1">
    <property type="entry name" value="CONSERVED HYPOTHETICAL ALANINE AND LEUCINE RICH PROTEIN"/>
    <property type="match status" value="1"/>
</dbReference>
<dbReference type="InterPro" id="IPR018931">
    <property type="entry name" value="DUF2520"/>
</dbReference>
<dbReference type="InterPro" id="IPR028939">
    <property type="entry name" value="P5C_Rdtase_cat_N"/>
</dbReference>
<dbReference type="SUPFAM" id="SSF51735">
    <property type="entry name" value="NAD(P)-binding Rossmann-fold domains"/>
    <property type="match status" value="1"/>
</dbReference>
<dbReference type="Proteomes" id="UP000824109">
    <property type="component" value="Unassembled WGS sequence"/>
</dbReference>
<dbReference type="Gene3D" id="3.40.50.720">
    <property type="entry name" value="NAD(P)-binding Rossmann-like Domain"/>
    <property type="match status" value="1"/>
</dbReference>
<proteinExistence type="predicted"/>
<dbReference type="AlphaFoldDB" id="A0A9D1MAK7"/>
<dbReference type="InterPro" id="IPR036291">
    <property type="entry name" value="NAD(P)-bd_dom_sf"/>
</dbReference>
<dbReference type="EMBL" id="DVNB01000033">
    <property type="protein sequence ID" value="HIU56830.1"/>
    <property type="molecule type" value="Genomic_DNA"/>
</dbReference>
<name>A0A9D1MAK7_9FIRM</name>
<reference evidence="3" key="2">
    <citation type="journal article" date="2021" name="PeerJ">
        <title>Extensive microbial diversity within the chicken gut microbiome revealed by metagenomics and culture.</title>
        <authorList>
            <person name="Gilroy R."/>
            <person name="Ravi A."/>
            <person name="Getino M."/>
            <person name="Pursley I."/>
            <person name="Horton D.L."/>
            <person name="Alikhan N.F."/>
            <person name="Baker D."/>
            <person name="Gharbi K."/>
            <person name="Hall N."/>
            <person name="Watson M."/>
            <person name="Adriaenssens E.M."/>
            <person name="Foster-Nyarko E."/>
            <person name="Jarju S."/>
            <person name="Secka A."/>
            <person name="Antonio M."/>
            <person name="Oren A."/>
            <person name="Chaudhuri R.R."/>
            <person name="La Ragione R."/>
            <person name="Hildebrand F."/>
            <person name="Pallen M.J."/>
        </authorList>
    </citation>
    <scope>NUCLEOTIDE SEQUENCE</scope>
    <source>
        <strain evidence="3">USAMLcec3-3695</strain>
    </source>
</reference>
<feature type="domain" description="Pyrroline-5-carboxylate reductase catalytic N-terminal" evidence="1">
    <location>
        <begin position="2"/>
        <end position="80"/>
    </location>
</feature>
<comment type="caution">
    <text evidence="3">The sequence shown here is derived from an EMBL/GenBank/DDBJ whole genome shotgun (WGS) entry which is preliminary data.</text>
</comment>
<evidence type="ECO:0000259" key="2">
    <source>
        <dbReference type="Pfam" id="PF10728"/>
    </source>
</evidence>
<organism evidence="3 4">
    <name type="scientific">Candidatus Ornithomonoglobus merdipullorum</name>
    <dbReference type="NCBI Taxonomy" id="2840895"/>
    <lineage>
        <taxon>Bacteria</taxon>
        <taxon>Bacillati</taxon>
        <taxon>Bacillota</taxon>
        <taxon>Clostridia</taxon>
        <taxon>Candidatus Ornithomonoglobus</taxon>
    </lineage>
</organism>
<dbReference type="InterPro" id="IPR037108">
    <property type="entry name" value="TM1727-like_C_sf"/>
</dbReference>
<reference evidence="3" key="1">
    <citation type="submission" date="2020-10" db="EMBL/GenBank/DDBJ databases">
        <authorList>
            <person name="Gilroy R."/>
        </authorList>
    </citation>
    <scope>NUCLEOTIDE SEQUENCE</scope>
    <source>
        <strain evidence="3">USAMLcec3-3695</strain>
    </source>
</reference>
<dbReference type="InterPro" id="IPR008927">
    <property type="entry name" value="6-PGluconate_DH-like_C_sf"/>
</dbReference>
<evidence type="ECO:0000259" key="1">
    <source>
        <dbReference type="Pfam" id="PF03807"/>
    </source>
</evidence>